<dbReference type="Pfam" id="PF12697">
    <property type="entry name" value="Abhydrolase_6"/>
    <property type="match status" value="1"/>
</dbReference>
<proteinExistence type="predicted"/>
<organism evidence="3 4">
    <name type="scientific">Hevea brasiliensis</name>
    <name type="common">Para rubber tree</name>
    <name type="synonym">Siphonia brasiliensis</name>
    <dbReference type="NCBI Taxonomy" id="3981"/>
    <lineage>
        <taxon>Eukaryota</taxon>
        <taxon>Viridiplantae</taxon>
        <taxon>Streptophyta</taxon>
        <taxon>Embryophyta</taxon>
        <taxon>Tracheophyta</taxon>
        <taxon>Spermatophyta</taxon>
        <taxon>Magnoliopsida</taxon>
        <taxon>eudicotyledons</taxon>
        <taxon>Gunneridae</taxon>
        <taxon>Pentapetalae</taxon>
        <taxon>rosids</taxon>
        <taxon>fabids</taxon>
        <taxon>Malpighiales</taxon>
        <taxon>Euphorbiaceae</taxon>
        <taxon>Crotonoideae</taxon>
        <taxon>Micrandreae</taxon>
        <taxon>Hevea</taxon>
    </lineage>
</organism>
<dbReference type="InterPro" id="IPR029058">
    <property type="entry name" value="AB_hydrolase_fold"/>
</dbReference>
<keyword evidence="1" id="KW-0812">Transmembrane</keyword>
<reference evidence="3 4" key="1">
    <citation type="journal article" date="2023" name="Plant Biotechnol. J.">
        <title>Chromosome-level wild Hevea brasiliensis genome provides new tools for genomic-assisted breeding and valuable loci to elevate rubber yield.</title>
        <authorList>
            <person name="Cheng H."/>
            <person name="Song X."/>
            <person name="Hu Y."/>
            <person name="Wu T."/>
            <person name="Yang Q."/>
            <person name="An Z."/>
            <person name="Feng S."/>
            <person name="Deng Z."/>
            <person name="Wu W."/>
            <person name="Zeng X."/>
            <person name="Tu M."/>
            <person name="Wang X."/>
            <person name="Huang H."/>
        </authorList>
    </citation>
    <scope>NUCLEOTIDE SEQUENCE [LARGE SCALE GENOMIC DNA]</scope>
    <source>
        <strain evidence="3">MT/VB/25A 57/8</strain>
    </source>
</reference>
<dbReference type="InterPro" id="IPR000073">
    <property type="entry name" value="AB_hydrolase_1"/>
</dbReference>
<feature type="transmembrane region" description="Helical" evidence="1">
    <location>
        <begin position="119"/>
        <end position="141"/>
    </location>
</feature>
<name>A0ABQ9LRY4_HEVBR</name>
<feature type="domain" description="AB hydrolase-1" evidence="2">
    <location>
        <begin position="21"/>
        <end position="268"/>
    </location>
</feature>
<dbReference type="PANTHER" id="PTHR10992">
    <property type="entry name" value="METHYLESTERASE FAMILY MEMBER"/>
    <property type="match status" value="1"/>
</dbReference>
<dbReference type="Gene3D" id="3.40.50.1820">
    <property type="entry name" value="alpha/beta hydrolase"/>
    <property type="match status" value="1"/>
</dbReference>
<feature type="transmembrane region" description="Helical" evidence="1">
    <location>
        <begin position="21"/>
        <end position="41"/>
    </location>
</feature>
<keyword evidence="4" id="KW-1185">Reference proteome</keyword>
<dbReference type="PANTHER" id="PTHR10992:SF1030">
    <property type="entry name" value="AB HYDROLASE-1 DOMAIN-CONTAINING PROTEIN"/>
    <property type="match status" value="1"/>
</dbReference>
<sequence>MKETIINFNFLRANMQNSKHFVLVHGICHGAWCWYKILALLKAAGHRVTALDLGGCGVNSNSNSKQLNHQISSISISDYLQPLMDFLASLPEEEKVILVGHSYGGMAISLAMESFPNKILVAVFVTAFMPNCAFPPATLVLEFFKRTPMESLLDFQFFFDDGPEKLPTSALFGPNYMAANLYQHCQPEDMELAKMLIKPSRLLLKELSKESLLTEDKFGSVNRVFIVCESDGLLKKDLQEWFLEIMPTKDVKFIAGADHMVMLSKPIELCHMFLDIADRY</sequence>
<keyword evidence="1" id="KW-1133">Transmembrane helix</keyword>
<evidence type="ECO:0000313" key="4">
    <source>
        <dbReference type="Proteomes" id="UP001174677"/>
    </source>
</evidence>
<dbReference type="SUPFAM" id="SSF53474">
    <property type="entry name" value="alpha/beta-Hydrolases"/>
    <property type="match status" value="1"/>
</dbReference>
<gene>
    <name evidence="3" type="ORF">P3X46_018842</name>
</gene>
<dbReference type="EMBL" id="JARPOI010000010">
    <property type="protein sequence ID" value="KAJ9170762.1"/>
    <property type="molecule type" value="Genomic_DNA"/>
</dbReference>
<protein>
    <recommendedName>
        <fullName evidence="2">AB hydrolase-1 domain-containing protein</fullName>
    </recommendedName>
</protein>
<comment type="caution">
    <text evidence="3">The sequence shown here is derived from an EMBL/GenBank/DDBJ whole genome shotgun (WGS) entry which is preliminary data.</text>
</comment>
<evidence type="ECO:0000313" key="3">
    <source>
        <dbReference type="EMBL" id="KAJ9170762.1"/>
    </source>
</evidence>
<evidence type="ECO:0000259" key="2">
    <source>
        <dbReference type="Pfam" id="PF12697"/>
    </source>
</evidence>
<keyword evidence="1" id="KW-0472">Membrane</keyword>
<dbReference type="InterPro" id="IPR045889">
    <property type="entry name" value="MES/HNL"/>
</dbReference>
<accession>A0ABQ9LRY4</accession>
<evidence type="ECO:0000256" key="1">
    <source>
        <dbReference type="SAM" id="Phobius"/>
    </source>
</evidence>
<dbReference type="Proteomes" id="UP001174677">
    <property type="component" value="Chromosome 10"/>
</dbReference>